<organism evidence="2">
    <name type="scientific">Eutreptiella gymnastica</name>
    <dbReference type="NCBI Taxonomy" id="73025"/>
    <lineage>
        <taxon>Eukaryota</taxon>
        <taxon>Discoba</taxon>
        <taxon>Euglenozoa</taxon>
        <taxon>Euglenida</taxon>
        <taxon>Spirocuta</taxon>
        <taxon>Euglenophyceae</taxon>
        <taxon>Eutreptiales</taxon>
        <taxon>Eutreptiaceae</taxon>
        <taxon>Eutreptiella</taxon>
    </lineage>
</organism>
<proteinExistence type="predicted"/>
<dbReference type="EMBL" id="HBGA01104530">
    <property type="protein sequence ID" value="CAD9027679.1"/>
    <property type="molecule type" value="Transcribed_RNA"/>
</dbReference>
<reference evidence="2" key="1">
    <citation type="submission" date="2021-01" db="EMBL/GenBank/DDBJ databases">
        <authorList>
            <person name="Corre E."/>
            <person name="Pelletier E."/>
            <person name="Niang G."/>
            <person name="Scheremetjew M."/>
            <person name="Finn R."/>
            <person name="Kale V."/>
            <person name="Holt S."/>
            <person name="Cochrane G."/>
            <person name="Meng A."/>
            <person name="Brown T."/>
            <person name="Cohen L."/>
        </authorList>
    </citation>
    <scope>NUCLEOTIDE SEQUENCE</scope>
    <source>
        <strain evidence="2">NIES-381</strain>
    </source>
</reference>
<dbReference type="AlphaFoldDB" id="A0A7S1IZQ0"/>
<feature type="region of interest" description="Disordered" evidence="1">
    <location>
        <begin position="113"/>
        <end position="158"/>
    </location>
</feature>
<name>A0A7S1IZQ0_9EUGL</name>
<protein>
    <submittedName>
        <fullName evidence="2">Uncharacterized protein</fullName>
    </submittedName>
</protein>
<accession>A0A7S1IZQ0</accession>
<evidence type="ECO:0000313" key="2">
    <source>
        <dbReference type="EMBL" id="CAD9027679.1"/>
    </source>
</evidence>
<sequence>MFKSQCSCGTHTGPSTSGTEGNGILSPCSYSYPLFPGVSTQFLPPLLPLWRSHTDKFQVVSLGCCTHKNTGISPLHVGSGLHRTPNVVNMQVHHCDTCHQVAVLTKKAVQGKMPTGLEQGGRPKQQKNHSTPSNRPPCFSSPSQYVTLAGVGDKNKAS</sequence>
<evidence type="ECO:0000256" key="1">
    <source>
        <dbReference type="SAM" id="MobiDB-lite"/>
    </source>
</evidence>
<gene>
    <name evidence="2" type="ORF">EGYM00392_LOCUS38814</name>
</gene>